<proteinExistence type="inferred from homology"/>
<dbReference type="OrthoDB" id="5867895at2759"/>
<keyword evidence="4 6" id="KW-1133">Transmembrane helix</keyword>
<dbReference type="EMBL" id="GL379837">
    <property type="protein sequence ID" value="EGT52554.1"/>
    <property type="molecule type" value="Genomic_DNA"/>
</dbReference>
<dbReference type="PRINTS" id="PR00699">
    <property type="entry name" value="TMPROTEINSRB"/>
</dbReference>
<feature type="transmembrane region" description="Helical" evidence="6">
    <location>
        <begin position="278"/>
        <end position="297"/>
    </location>
</feature>
<evidence type="ECO:0000313" key="8">
    <source>
        <dbReference type="Proteomes" id="UP000008068"/>
    </source>
</evidence>
<feature type="transmembrane region" description="Helical" evidence="6">
    <location>
        <begin position="142"/>
        <end position="163"/>
    </location>
</feature>
<dbReference type="HOGENOM" id="CLU_045882_1_0_1"/>
<keyword evidence="3 6" id="KW-0812">Transmembrane</keyword>
<feature type="transmembrane region" description="Helical" evidence="6">
    <location>
        <begin position="20"/>
        <end position="44"/>
    </location>
</feature>
<dbReference type="Proteomes" id="UP000008068">
    <property type="component" value="Unassembled WGS sequence"/>
</dbReference>
<evidence type="ECO:0000256" key="5">
    <source>
        <dbReference type="ARBA" id="ARBA00023136"/>
    </source>
</evidence>
<comment type="similarity">
    <text evidence="2">Belongs to the nematode receptor-like protein srb family.</text>
</comment>
<dbReference type="Pfam" id="PF02175">
    <property type="entry name" value="7TM_GPCR_Srb"/>
    <property type="match status" value="1"/>
</dbReference>
<keyword evidence="5 6" id="KW-0472">Membrane</keyword>
<dbReference type="eggNOG" id="ENOG502RT5J">
    <property type="taxonomic scope" value="Eukaryota"/>
</dbReference>
<dbReference type="STRING" id="135651.G0N4I0"/>
<gene>
    <name evidence="7" type="ORF">CAEBREN_02042</name>
</gene>
<dbReference type="AlphaFoldDB" id="G0N4I0"/>
<evidence type="ECO:0000256" key="3">
    <source>
        <dbReference type="ARBA" id="ARBA00022692"/>
    </source>
</evidence>
<reference evidence="8" key="1">
    <citation type="submission" date="2011-07" db="EMBL/GenBank/DDBJ databases">
        <authorList>
            <consortium name="Caenorhabditis brenneri Sequencing and Analysis Consortium"/>
            <person name="Wilson R.K."/>
        </authorList>
    </citation>
    <scope>NUCLEOTIDE SEQUENCE [LARGE SCALE GENOMIC DNA]</scope>
    <source>
        <strain evidence="8">PB2801</strain>
    </source>
</reference>
<dbReference type="PANTHER" id="PTHR31216:SF1">
    <property type="entry name" value="SERPENTINE RECEPTOR CLASS BETA-3"/>
    <property type="match status" value="1"/>
</dbReference>
<dbReference type="InParanoid" id="G0N4I0"/>
<dbReference type="GO" id="GO:0007606">
    <property type="term" value="P:sensory perception of chemical stimulus"/>
    <property type="evidence" value="ECO:0007669"/>
    <property type="project" value="InterPro"/>
</dbReference>
<sequence>MENYSGTPCDLARDLNNNILYQIGLFIEATFGFVSFIGLLWLILTKIINLHFHFNLKLLLIIYYLWLLDLALEFFIGFGYRYLLPFFVHNDCDLLIDPSFFKYFHLGILFAMTCAMLFPIGFAIERFIALKNMKIYENRYKWLGPLIVVSLIVISSLIIWLIYKDESFAGPHYSIVLVPTTSSFRFNVFLYVCIVIHVAVLFIIRFIFIENKRLKAKLLDDQSSTLSMRFLAREVEESSIFVFVICIVHDIFVIFYVINGLIIRIFGPNIFSNPVHFTVARSLYCTFPTFNLLIIFVGKKVLNRLKITRKNTVDVGLHMKSTGEEGIKNYHAETCRDW</sequence>
<keyword evidence="8" id="KW-1185">Reference proteome</keyword>
<dbReference type="GO" id="GO:0016020">
    <property type="term" value="C:membrane"/>
    <property type="evidence" value="ECO:0007669"/>
    <property type="project" value="UniProtKB-SubCell"/>
</dbReference>
<feature type="transmembrane region" description="Helical" evidence="6">
    <location>
        <begin position="56"/>
        <end position="83"/>
    </location>
</feature>
<dbReference type="GO" id="GO:0004888">
    <property type="term" value="F:transmembrane signaling receptor activity"/>
    <property type="evidence" value="ECO:0007669"/>
    <property type="project" value="InterPro"/>
</dbReference>
<evidence type="ECO:0000256" key="1">
    <source>
        <dbReference type="ARBA" id="ARBA00004141"/>
    </source>
</evidence>
<evidence type="ECO:0000256" key="2">
    <source>
        <dbReference type="ARBA" id="ARBA00006860"/>
    </source>
</evidence>
<evidence type="ECO:0000256" key="4">
    <source>
        <dbReference type="ARBA" id="ARBA00022989"/>
    </source>
</evidence>
<evidence type="ECO:0000313" key="7">
    <source>
        <dbReference type="EMBL" id="EGT52554.1"/>
    </source>
</evidence>
<feature type="transmembrane region" description="Helical" evidence="6">
    <location>
        <begin position="188"/>
        <end position="208"/>
    </location>
</feature>
<feature type="transmembrane region" description="Helical" evidence="6">
    <location>
        <begin position="103"/>
        <end position="122"/>
    </location>
</feature>
<dbReference type="InterPro" id="IPR002184">
    <property type="entry name" value="7TM_GPCR_serpentine_rcpt_Srb"/>
</dbReference>
<organism evidence="8">
    <name type="scientific">Caenorhabditis brenneri</name>
    <name type="common">Nematode worm</name>
    <dbReference type="NCBI Taxonomy" id="135651"/>
    <lineage>
        <taxon>Eukaryota</taxon>
        <taxon>Metazoa</taxon>
        <taxon>Ecdysozoa</taxon>
        <taxon>Nematoda</taxon>
        <taxon>Chromadorea</taxon>
        <taxon>Rhabditida</taxon>
        <taxon>Rhabditina</taxon>
        <taxon>Rhabditomorpha</taxon>
        <taxon>Rhabditoidea</taxon>
        <taxon>Rhabditidae</taxon>
        <taxon>Peloderinae</taxon>
        <taxon>Caenorhabditis</taxon>
    </lineage>
</organism>
<evidence type="ECO:0000256" key="6">
    <source>
        <dbReference type="SAM" id="Phobius"/>
    </source>
</evidence>
<feature type="transmembrane region" description="Helical" evidence="6">
    <location>
        <begin position="238"/>
        <end position="258"/>
    </location>
</feature>
<accession>G0N4I0</accession>
<dbReference type="PANTHER" id="PTHR31216">
    <property type="entry name" value="SERPENTINE RECEPTOR CLASS BETA-1-RELATED-RELATED"/>
    <property type="match status" value="1"/>
</dbReference>
<protein>
    <submittedName>
        <fullName evidence="7">Uncharacterized protein</fullName>
    </submittedName>
</protein>
<comment type="subcellular location">
    <subcellularLocation>
        <location evidence="1">Membrane</location>
        <topology evidence="1">Multi-pass membrane protein</topology>
    </subcellularLocation>
</comment>
<name>G0N4I0_CAEBE</name>